<evidence type="ECO:0000256" key="6">
    <source>
        <dbReference type="ARBA" id="ARBA00023295"/>
    </source>
</evidence>
<dbReference type="PANTHER" id="PTHR10030:SF37">
    <property type="entry name" value="ALPHA-L-FUCOSIDASE-RELATED"/>
    <property type="match status" value="1"/>
</dbReference>
<dbReference type="Proteomes" id="UP000657006">
    <property type="component" value="Unassembled WGS sequence"/>
</dbReference>
<dbReference type="AlphaFoldDB" id="A0A926DW83"/>
<dbReference type="InterPro" id="IPR017853">
    <property type="entry name" value="GH"/>
</dbReference>
<keyword evidence="6" id="KW-0326">Glycosidase</keyword>
<reference evidence="9" key="1">
    <citation type="submission" date="2020-08" db="EMBL/GenBank/DDBJ databases">
        <title>Genome public.</title>
        <authorList>
            <person name="Liu C."/>
            <person name="Sun Q."/>
        </authorList>
    </citation>
    <scope>NUCLEOTIDE SEQUENCE</scope>
    <source>
        <strain evidence="9">NSJ-32</strain>
    </source>
</reference>
<accession>A0A926DW83</accession>
<keyword evidence="10" id="KW-1185">Reference proteome</keyword>
<dbReference type="InterPro" id="IPR057739">
    <property type="entry name" value="Glyco_hydro_29_N"/>
</dbReference>
<gene>
    <name evidence="9" type="ORF">H8730_14770</name>
</gene>
<feature type="site" description="May be important for catalysis" evidence="7">
    <location>
        <position position="290"/>
    </location>
</feature>
<sequence length="360" mass="41500">MADNKEAQLQHSIIGVQRNEQADFVRTTHPDAQWFLKGGNLGLFIHWGISTVSGEGDLSWGMIDRTPWDEQSGGNYTIKPAEYWGLAEKFNPQNFHPEEFLQKAADAGFTYAVFTTRHHDGYALWPSEYGDFSTKQYMGGRDLVREYIEACRKCGLKVGLYYSPPDWYVHRHYLSYNFASFGRPDSGAPLLDMNFNVIDKLPEEPPELEDQYIAYVNGQVRELLHNYGKIDLLWFDGTTSDLSKTITIEEIRQAQPGIVVNDRLYHVGDYNSQFECRLPEEKPEGPWEHCHIWPEHCGWAYCNRTTGYRPAKWVYDSFRLVKEWGGNMLINVGPKADGSLPQEYYVEIEKLATLLNSQDE</sequence>
<dbReference type="SMART" id="SM00812">
    <property type="entry name" value="Alpha_L_fucos"/>
    <property type="match status" value="1"/>
</dbReference>
<dbReference type="SUPFAM" id="SSF51445">
    <property type="entry name" value="(Trans)glycosidases"/>
    <property type="match status" value="1"/>
</dbReference>
<protein>
    <recommendedName>
        <fullName evidence="3">alpha-L-fucosidase</fullName>
        <ecNumber evidence="3">3.2.1.51</ecNumber>
    </recommendedName>
</protein>
<dbReference type="RefSeq" id="WP_177719936.1">
    <property type="nucleotide sequence ID" value="NZ_JACRSQ010000031.1"/>
</dbReference>
<dbReference type="InterPro" id="IPR000933">
    <property type="entry name" value="Glyco_hydro_29"/>
</dbReference>
<feature type="domain" description="Glycoside hydrolase family 29 N-terminal" evidence="8">
    <location>
        <begin position="29"/>
        <end position="357"/>
    </location>
</feature>
<dbReference type="Gene3D" id="3.20.20.80">
    <property type="entry name" value="Glycosidases"/>
    <property type="match status" value="1"/>
</dbReference>
<evidence type="ECO:0000256" key="2">
    <source>
        <dbReference type="ARBA" id="ARBA00007951"/>
    </source>
</evidence>
<evidence type="ECO:0000256" key="3">
    <source>
        <dbReference type="ARBA" id="ARBA00012662"/>
    </source>
</evidence>
<dbReference type="EC" id="3.2.1.51" evidence="3"/>
<evidence type="ECO:0000313" key="9">
    <source>
        <dbReference type="EMBL" id="MBC8544809.1"/>
    </source>
</evidence>
<dbReference type="PRINTS" id="PR00741">
    <property type="entry name" value="GLHYDRLASE29"/>
</dbReference>
<dbReference type="PANTHER" id="PTHR10030">
    <property type="entry name" value="ALPHA-L-FUCOSIDASE"/>
    <property type="match status" value="1"/>
</dbReference>
<evidence type="ECO:0000256" key="5">
    <source>
        <dbReference type="ARBA" id="ARBA00022801"/>
    </source>
</evidence>
<dbReference type="PIRSF" id="PIRSF001092">
    <property type="entry name" value="Alpha-L-fucosidase"/>
    <property type="match status" value="1"/>
</dbReference>
<proteinExistence type="inferred from homology"/>
<dbReference type="Pfam" id="PF01120">
    <property type="entry name" value="Alpha_L_fucos"/>
    <property type="match status" value="1"/>
</dbReference>
<comment type="function">
    <text evidence="1">Alpha-L-fucosidase is responsible for hydrolyzing the alpha-1,6-linked fucose joined to the reducing-end N-acetylglucosamine of the carbohydrate moieties of glycoproteins.</text>
</comment>
<dbReference type="InterPro" id="IPR016286">
    <property type="entry name" value="FUC_metazoa-typ"/>
</dbReference>
<dbReference type="EMBL" id="JACRSQ010000031">
    <property type="protein sequence ID" value="MBC8544809.1"/>
    <property type="molecule type" value="Genomic_DNA"/>
</dbReference>
<keyword evidence="4" id="KW-0732">Signal</keyword>
<comment type="similarity">
    <text evidence="2">Belongs to the glycosyl hydrolase 29 family.</text>
</comment>
<evidence type="ECO:0000259" key="8">
    <source>
        <dbReference type="Pfam" id="PF01120"/>
    </source>
</evidence>
<organism evidence="9 10">
    <name type="scientific">Bianquea renquensis</name>
    <dbReference type="NCBI Taxonomy" id="2763661"/>
    <lineage>
        <taxon>Bacteria</taxon>
        <taxon>Bacillati</taxon>
        <taxon>Bacillota</taxon>
        <taxon>Clostridia</taxon>
        <taxon>Eubacteriales</taxon>
        <taxon>Bianqueaceae</taxon>
        <taxon>Bianquea</taxon>
    </lineage>
</organism>
<dbReference type="GO" id="GO:0005764">
    <property type="term" value="C:lysosome"/>
    <property type="evidence" value="ECO:0007669"/>
    <property type="project" value="TreeGrafter"/>
</dbReference>
<name>A0A926DW83_9FIRM</name>
<evidence type="ECO:0000256" key="7">
    <source>
        <dbReference type="PIRSR" id="PIRSR001092-1"/>
    </source>
</evidence>
<dbReference type="GO" id="GO:0006004">
    <property type="term" value="P:fucose metabolic process"/>
    <property type="evidence" value="ECO:0007669"/>
    <property type="project" value="InterPro"/>
</dbReference>
<dbReference type="GO" id="GO:0016139">
    <property type="term" value="P:glycoside catabolic process"/>
    <property type="evidence" value="ECO:0007669"/>
    <property type="project" value="TreeGrafter"/>
</dbReference>
<evidence type="ECO:0000256" key="1">
    <source>
        <dbReference type="ARBA" id="ARBA00004071"/>
    </source>
</evidence>
<dbReference type="GO" id="GO:0004560">
    <property type="term" value="F:alpha-L-fucosidase activity"/>
    <property type="evidence" value="ECO:0007669"/>
    <property type="project" value="InterPro"/>
</dbReference>
<evidence type="ECO:0000313" key="10">
    <source>
        <dbReference type="Proteomes" id="UP000657006"/>
    </source>
</evidence>
<keyword evidence="5" id="KW-0378">Hydrolase</keyword>
<evidence type="ECO:0000256" key="4">
    <source>
        <dbReference type="ARBA" id="ARBA00022729"/>
    </source>
</evidence>
<comment type="caution">
    <text evidence="9">The sequence shown here is derived from an EMBL/GenBank/DDBJ whole genome shotgun (WGS) entry which is preliminary data.</text>
</comment>